<feature type="region of interest" description="Disordered" evidence="1">
    <location>
        <begin position="107"/>
        <end position="186"/>
    </location>
</feature>
<comment type="caution">
    <text evidence="2">The sequence shown here is derived from an EMBL/GenBank/DDBJ whole genome shotgun (WGS) entry which is preliminary data.</text>
</comment>
<sequence>MTCRAPAVRENKAAAASWEPAAPGREFDSPANHRAERPSRGVRNALAHVPARIPTLDKSRDDVMINIDGDFVRNSLPQEMKSLGCGPSHRHICDPNKSKLITATHAAIAQPSASTPSHRRRQLDPKRGRGPAVGPGRAPWVPALGDCQQHQPNSRPAPSEPNSKRQQPRNTNDAARAARKTNKGHT</sequence>
<keyword evidence="3" id="KW-1185">Reference proteome</keyword>
<feature type="compositionally biased region" description="Basic residues" evidence="1">
    <location>
        <begin position="177"/>
        <end position="186"/>
    </location>
</feature>
<evidence type="ECO:0000256" key="1">
    <source>
        <dbReference type="SAM" id="MobiDB-lite"/>
    </source>
</evidence>
<dbReference type="AlphaFoldDB" id="A0A4C1VIU2"/>
<feature type="region of interest" description="Disordered" evidence="1">
    <location>
        <begin position="1"/>
        <end position="42"/>
    </location>
</feature>
<feature type="compositionally biased region" description="Basic and acidic residues" evidence="1">
    <location>
        <begin position="25"/>
        <end position="39"/>
    </location>
</feature>
<proteinExistence type="predicted"/>
<dbReference type="EMBL" id="BGZK01000349">
    <property type="protein sequence ID" value="GBP38441.1"/>
    <property type="molecule type" value="Genomic_DNA"/>
</dbReference>
<evidence type="ECO:0000313" key="3">
    <source>
        <dbReference type="Proteomes" id="UP000299102"/>
    </source>
</evidence>
<dbReference type="Proteomes" id="UP000299102">
    <property type="component" value="Unassembled WGS sequence"/>
</dbReference>
<accession>A0A4C1VIU2</accession>
<feature type="compositionally biased region" description="Low complexity" evidence="1">
    <location>
        <begin position="13"/>
        <end position="22"/>
    </location>
</feature>
<feature type="compositionally biased region" description="Polar residues" evidence="1">
    <location>
        <begin position="148"/>
        <end position="173"/>
    </location>
</feature>
<feature type="compositionally biased region" description="Low complexity" evidence="1">
    <location>
        <begin position="130"/>
        <end position="143"/>
    </location>
</feature>
<organism evidence="2 3">
    <name type="scientific">Eumeta variegata</name>
    <name type="common">Bagworm moth</name>
    <name type="synonym">Eumeta japonica</name>
    <dbReference type="NCBI Taxonomy" id="151549"/>
    <lineage>
        <taxon>Eukaryota</taxon>
        <taxon>Metazoa</taxon>
        <taxon>Ecdysozoa</taxon>
        <taxon>Arthropoda</taxon>
        <taxon>Hexapoda</taxon>
        <taxon>Insecta</taxon>
        <taxon>Pterygota</taxon>
        <taxon>Neoptera</taxon>
        <taxon>Endopterygota</taxon>
        <taxon>Lepidoptera</taxon>
        <taxon>Glossata</taxon>
        <taxon>Ditrysia</taxon>
        <taxon>Tineoidea</taxon>
        <taxon>Psychidae</taxon>
        <taxon>Oiketicinae</taxon>
        <taxon>Eumeta</taxon>
    </lineage>
</organism>
<reference evidence="2 3" key="1">
    <citation type="journal article" date="2019" name="Commun. Biol.">
        <title>The bagworm genome reveals a unique fibroin gene that provides high tensile strength.</title>
        <authorList>
            <person name="Kono N."/>
            <person name="Nakamura H."/>
            <person name="Ohtoshi R."/>
            <person name="Tomita M."/>
            <person name="Numata K."/>
            <person name="Arakawa K."/>
        </authorList>
    </citation>
    <scope>NUCLEOTIDE SEQUENCE [LARGE SCALE GENOMIC DNA]</scope>
</reference>
<protein>
    <submittedName>
        <fullName evidence="2">Uncharacterized protein</fullName>
    </submittedName>
</protein>
<gene>
    <name evidence="2" type="ORF">EVAR_23646_1</name>
</gene>
<evidence type="ECO:0000313" key="2">
    <source>
        <dbReference type="EMBL" id="GBP38441.1"/>
    </source>
</evidence>
<name>A0A4C1VIU2_EUMVA</name>